<evidence type="ECO:0000256" key="12">
    <source>
        <dbReference type="PROSITE-ProRule" id="PRU01360"/>
    </source>
</evidence>
<dbReference type="InterPro" id="IPR012910">
    <property type="entry name" value="Plug_dom"/>
</dbReference>
<keyword evidence="9 13" id="KW-0798">TonB box</keyword>
<dbReference type="InterPro" id="IPR000531">
    <property type="entry name" value="Beta-barrel_TonB"/>
</dbReference>
<evidence type="ECO:0000256" key="11">
    <source>
        <dbReference type="ARBA" id="ARBA00023237"/>
    </source>
</evidence>
<dbReference type="PANTHER" id="PTHR32552">
    <property type="entry name" value="FERRICHROME IRON RECEPTOR-RELATED"/>
    <property type="match status" value="1"/>
</dbReference>
<evidence type="ECO:0000256" key="8">
    <source>
        <dbReference type="ARBA" id="ARBA00023065"/>
    </source>
</evidence>
<dbReference type="Pfam" id="PF00593">
    <property type="entry name" value="TonB_dep_Rec_b-barrel"/>
    <property type="match status" value="1"/>
</dbReference>
<dbReference type="Gene3D" id="2.170.130.10">
    <property type="entry name" value="TonB-dependent receptor, plug domain"/>
    <property type="match status" value="1"/>
</dbReference>
<dbReference type="PANTHER" id="PTHR32552:SF89">
    <property type="entry name" value="CATECHOLATE SIDEROPHORE RECEPTOR FIU"/>
    <property type="match status" value="1"/>
</dbReference>
<evidence type="ECO:0000313" key="17">
    <source>
        <dbReference type="EMBL" id="UVW34741.1"/>
    </source>
</evidence>
<evidence type="ECO:0000256" key="14">
    <source>
        <dbReference type="SAM" id="SignalP"/>
    </source>
</evidence>
<dbReference type="SUPFAM" id="SSF56935">
    <property type="entry name" value="Porins"/>
    <property type="match status" value="1"/>
</dbReference>
<keyword evidence="8" id="KW-0406">Ion transport</keyword>
<accession>A0ABY5TQ42</accession>
<name>A0ABY5TQ42_9GAMM</name>
<dbReference type="Proteomes" id="UP001059934">
    <property type="component" value="Chromosome"/>
</dbReference>
<feature type="domain" description="TonB-dependent receptor plug" evidence="16">
    <location>
        <begin position="45"/>
        <end position="158"/>
    </location>
</feature>
<sequence length="809" mass="86219">MKYFIKSKIAMSIAGTLSLGLALPAMAGTLDEIIVTGKPGSGVSKFESTVSVNTLSADEVMKMAPRSAAEVLRAIPGVRSESSAGEGNTNIAVRGVPIASGGSKFVQLQEDGMPILQFGDIIVGTSDQFLRLDDTLQRVEVLKGSSAATLASNAPAGVINFISKTGEVEGGSVTVSTGLDYDLFKTGFEYGGALNEDWRFHVGGFYREGEGAREVGFNASKGGQIKANLTREFENGYFRLYAKYLNDSVPTYLPMPIKASQDSISGFDAGSGSNISNDLRDVLSVGATGGGRRSGIDNGNHSDSTSFGAEFVMDLADDLTLTEKFRYSQNSGTFFGAFTASIGGATDVANISSALAGTGANGLGYISGANAGVELTAAEMANLNGNGLIQNIRTFDNDLESLNNFTNDLQLTKSFDDMTVTFGYYKATQEIDVNWYWQTFVQDVSNNARLMNVYADGVQLTENGQLAYSQPDWGGCCTRDTALEADLDAVYIAINRQVSDALTIDASIRYDSGEATGHYSGGTTVASDLNNDGTSVGQLAETYVTFLNSAGTAASGFEYDWSYMSYSLAANYELSDDMAVFGSISKGSRVNADRLGDGGFYSNGTAADGSVENELTSFEFGAKVDEDDYSLFATVFYVETDDVNSESTNANGGARVRGYESTGLELEASTKIGEIDLRGSMTWTDAEIVSSNDASIIGNTPRRQADFVWSLSPSYQFGDHYVGATLIGTTDSYSQDNNAYTMDGYTYINLFADFALAPGLKLQMSVNNVTDQIGITEDEGQIHTVDGNDYIRARSITGRTAELALKYSF</sequence>
<feature type="chain" id="PRO_5045386286" evidence="14">
    <location>
        <begin position="28"/>
        <end position="809"/>
    </location>
</feature>
<dbReference type="Pfam" id="PF07715">
    <property type="entry name" value="Plug"/>
    <property type="match status" value="1"/>
</dbReference>
<evidence type="ECO:0000259" key="15">
    <source>
        <dbReference type="Pfam" id="PF00593"/>
    </source>
</evidence>
<dbReference type="InterPro" id="IPR039426">
    <property type="entry name" value="TonB-dep_rcpt-like"/>
</dbReference>
<evidence type="ECO:0000256" key="1">
    <source>
        <dbReference type="ARBA" id="ARBA00004571"/>
    </source>
</evidence>
<keyword evidence="17" id="KW-0675">Receptor</keyword>
<evidence type="ECO:0000256" key="4">
    <source>
        <dbReference type="ARBA" id="ARBA00022496"/>
    </source>
</evidence>
<evidence type="ECO:0000256" key="2">
    <source>
        <dbReference type="ARBA" id="ARBA00022448"/>
    </source>
</evidence>
<dbReference type="InterPro" id="IPR037066">
    <property type="entry name" value="Plug_dom_sf"/>
</dbReference>
<evidence type="ECO:0000256" key="7">
    <source>
        <dbReference type="ARBA" id="ARBA00023004"/>
    </source>
</evidence>
<comment type="similarity">
    <text evidence="12 13">Belongs to the TonB-dependent receptor family.</text>
</comment>
<reference evidence="17" key="1">
    <citation type="submission" date="2022-08" db="EMBL/GenBank/DDBJ databases">
        <title>Catabolic pathway analysis in culturable SAR92 clade bacteria reveals their overlooked roles in DMSP degradation in coastal seas.</title>
        <authorList>
            <person name="He X."/>
            <person name="Zhang X."/>
            <person name="Zhang Y."/>
        </authorList>
    </citation>
    <scope>NUCLEOTIDE SEQUENCE</scope>
    <source>
        <strain evidence="17">H455</strain>
    </source>
</reference>
<evidence type="ECO:0000256" key="9">
    <source>
        <dbReference type="ARBA" id="ARBA00023077"/>
    </source>
</evidence>
<dbReference type="EMBL" id="CP103416">
    <property type="protein sequence ID" value="UVW34741.1"/>
    <property type="molecule type" value="Genomic_DNA"/>
</dbReference>
<keyword evidence="11 12" id="KW-0998">Cell outer membrane</keyword>
<dbReference type="InterPro" id="IPR036942">
    <property type="entry name" value="Beta-barrel_TonB_sf"/>
</dbReference>
<protein>
    <submittedName>
        <fullName evidence="17">TonB-dependent receptor</fullName>
    </submittedName>
</protein>
<feature type="domain" description="TonB-dependent receptor-like beta-barrel" evidence="15">
    <location>
        <begin position="367"/>
        <end position="769"/>
    </location>
</feature>
<organism evidence="17 18">
    <name type="scientific">SAR92 clade bacterium H455</name>
    <dbReference type="NCBI Taxonomy" id="2974818"/>
    <lineage>
        <taxon>Bacteria</taxon>
        <taxon>Pseudomonadati</taxon>
        <taxon>Pseudomonadota</taxon>
        <taxon>Gammaproteobacteria</taxon>
        <taxon>Cellvibrionales</taxon>
        <taxon>Porticoccaceae</taxon>
        <taxon>SAR92 clade</taxon>
    </lineage>
</organism>
<dbReference type="PROSITE" id="PS52016">
    <property type="entry name" value="TONB_DEPENDENT_REC_3"/>
    <property type="match status" value="1"/>
</dbReference>
<keyword evidence="6 14" id="KW-0732">Signal</keyword>
<gene>
    <name evidence="17" type="ORF">NYF23_12100</name>
</gene>
<keyword evidence="3 12" id="KW-1134">Transmembrane beta strand</keyword>
<evidence type="ECO:0000259" key="16">
    <source>
        <dbReference type="Pfam" id="PF07715"/>
    </source>
</evidence>
<keyword evidence="10 12" id="KW-0472">Membrane</keyword>
<comment type="subcellular location">
    <subcellularLocation>
        <location evidence="1 12">Cell outer membrane</location>
        <topology evidence="1 12">Multi-pass membrane protein</topology>
    </subcellularLocation>
</comment>
<evidence type="ECO:0000256" key="6">
    <source>
        <dbReference type="ARBA" id="ARBA00022729"/>
    </source>
</evidence>
<evidence type="ECO:0000256" key="13">
    <source>
        <dbReference type="RuleBase" id="RU003357"/>
    </source>
</evidence>
<keyword evidence="7" id="KW-0408">Iron</keyword>
<proteinExistence type="inferred from homology"/>
<feature type="signal peptide" evidence="14">
    <location>
        <begin position="1"/>
        <end position="27"/>
    </location>
</feature>
<evidence type="ECO:0000256" key="3">
    <source>
        <dbReference type="ARBA" id="ARBA00022452"/>
    </source>
</evidence>
<evidence type="ECO:0000256" key="5">
    <source>
        <dbReference type="ARBA" id="ARBA00022692"/>
    </source>
</evidence>
<keyword evidence="4" id="KW-0410">Iron transport</keyword>
<evidence type="ECO:0000313" key="18">
    <source>
        <dbReference type="Proteomes" id="UP001059934"/>
    </source>
</evidence>
<keyword evidence="5 12" id="KW-0812">Transmembrane</keyword>
<keyword evidence="18" id="KW-1185">Reference proteome</keyword>
<evidence type="ECO:0000256" key="10">
    <source>
        <dbReference type="ARBA" id="ARBA00023136"/>
    </source>
</evidence>
<keyword evidence="2 12" id="KW-0813">Transport</keyword>
<dbReference type="Gene3D" id="2.40.170.20">
    <property type="entry name" value="TonB-dependent receptor, beta-barrel domain"/>
    <property type="match status" value="1"/>
</dbReference>